<dbReference type="InterPro" id="IPR015424">
    <property type="entry name" value="PyrdxlP-dep_Trfase"/>
</dbReference>
<dbReference type="Gene3D" id="3.40.640.10">
    <property type="entry name" value="Type I PLP-dependent aspartate aminotransferase-like (Major domain)"/>
    <property type="match status" value="1"/>
</dbReference>
<name>A0A1L3MD72_9MICO</name>
<dbReference type="InterPro" id="IPR004838">
    <property type="entry name" value="NHTrfase_class1_PyrdxlP-BS"/>
</dbReference>
<evidence type="ECO:0000259" key="7">
    <source>
        <dbReference type="Pfam" id="PF00155"/>
    </source>
</evidence>
<dbReference type="InterPro" id="IPR004839">
    <property type="entry name" value="Aminotransferase_I/II_large"/>
</dbReference>
<dbReference type="PROSITE" id="PS00105">
    <property type="entry name" value="AA_TRANSFER_CLASS_1"/>
    <property type="match status" value="1"/>
</dbReference>
<dbReference type="PANTHER" id="PTHR46383:SF2">
    <property type="entry name" value="AMINOTRANSFERASE"/>
    <property type="match status" value="1"/>
</dbReference>
<comment type="similarity">
    <text evidence="2 6">Belongs to the class-I pyridoxal-phosphate-dependent aminotransferase family.</text>
</comment>
<dbReference type="Pfam" id="PF00155">
    <property type="entry name" value="Aminotran_1_2"/>
    <property type="match status" value="1"/>
</dbReference>
<organism evidence="8 9">
    <name type="scientific">Janibacter indicus</name>
    <dbReference type="NCBI Taxonomy" id="857417"/>
    <lineage>
        <taxon>Bacteria</taxon>
        <taxon>Bacillati</taxon>
        <taxon>Actinomycetota</taxon>
        <taxon>Actinomycetes</taxon>
        <taxon>Micrococcales</taxon>
        <taxon>Intrasporangiaceae</taxon>
        <taxon>Janibacter</taxon>
    </lineage>
</organism>
<dbReference type="RefSeq" id="WP_072623466.1">
    <property type="nucleotide sequence ID" value="NZ_CP013290.1"/>
</dbReference>
<dbReference type="Proteomes" id="UP000182938">
    <property type="component" value="Chromosome"/>
</dbReference>
<sequence length="405" mass="42246">MTSPFAPSSRSAVAPFEVMDVLATVARMRAEGREVISLCAGEPSQGAPGPVHEAAAAIHAEGRALGYTPALGTAALRAAIAGHYRRWYGFDVDPTEVAVTTGSSGGFVLAFLAAFDHGDRVALARPGYPAYRNILAGLGCEVVDIETGPAERYQPTVTQLEAAHAQAPLAGLVIASPANPTGTMVGRGELTAIAAWCRAHGVRLVSDEIYHGVTYGTGPDAKGVCAREVDEHAIVVSSFSKYWGMTGWRLGWLLVPQDLRAAVDALAGNIALCPPAAAQEAAVAAFSEESYRQCEAALVDFGRARQVLLDRVPELGWGAAAPADGAFYYWADLGDQLAGFADAREYASALLEATGVAVTPGGDFDPVDGSHCVRLSLAAGPDAIAEALERIIAWQDSRRSTGARG</sequence>
<dbReference type="AlphaFoldDB" id="A0A1L3MD72"/>
<keyword evidence="3 6" id="KW-0032">Aminotransferase</keyword>
<dbReference type="GO" id="GO:0030170">
    <property type="term" value="F:pyridoxal phosphate binding"/>
    <property type="evidence" value="ECO:0007669"/>
    <property type="project" value="InterPro"/>
</dbReference>
<dbReference type="GO" id="GO:0006520">
    <property type="term" value="P:amino acid metabolic process"/>
    <property type="evidence" value="ECO:0007669"/>
    <property type="project" value="InterPro"/>
</dbReference>
<evidence type="ECO:0000256" key="3">
    <source>
        <dbReference type="ARBA" id="ARBA00022576"/>
    </source>
</evidence>
<evidence type="ECO:0000256" key="2">
    <source>
        <dbReference type="ARBA" id="ARBA00007441"/>
    </source>
</evidence>
<dbReference type="KEGG" id="jte:ASJ30_01020"/>
<dbReference type="GO" id="GO:0008483">
    <property type="term" value="F:transaminase activity"/>
    <property type="evidence" value="ECO:0007669"/>
    <property type="project" value="UniProtKB-KW"/>
</dbReference>
<gene>
    <name evidence="8" type="ORF">ASJ30_01020</name>
</gene>
<keyword evidence="5" id="KW-0663">Pyridoxal phosphate</keyword>
<dbReference type="CDD" id="cd00609">
    <property type="entry name" value="AAT_like"/>
    <property type="match status" value="1"/>
</dbReference>
<evidence type="ECO:0000256" key="6">
    <source>
        <dbReference type="RuleBase" id="RU000481"/>
    </source>
</evidence>
<dbReference type="EC" id="2.6.1.-" evidence="6"/>
<dbReference type="EMBL" id="CP013290">
    <property type="protein sequence ID" value="APH00284.1"/>
    <property type="molecule type" value="Genomic_DNA"/>
</dbReference>
<evidence type="ECO:0000313" key="9">
    <source>
        <dbReference type="Proteomes" id="UP000182938"/>
    </source>
</evidence>
<comment type="cofactor">
    <cofactor evidence="1 6">
        <name>pyridoxal 5'-phosphate</name>
        <dbReference type="ChEBI" id="CHEBI:597326"/>
    </cofactor>
</comment>
<protein>
    <recommendedName>
        <fullName evidence="6">Aminotransferase</fullName>
        <ecNumber evidence="6">2.6.1.-</ecNumber>
    </recommendedName>
</protein>
<evidence type="ECO:0000256" key="5">
    <source>
        <dbReference type="ARBA" id="ARBA00022898"/>
    </source>
</evidence>
<keyword evidence="9" id="KW-1185">Reference proteome</keyword>
<evidence type="ECO:0000313" key="8">
    <source>
        <dbReference type="EMBL" id="APH00284.1"/>
    </source>
</evidence>
<keyword evidence="4 6" id="KW-0808">Transferase</keyword>
<accession>A0A1L3MD72</accession>
<evidence type="ECO:0000256" key="1">
    <source>
        <dbReference type="ARBA" id="ARBA00001933"/>
    </source>
</evidence>
<dbReference type="InterPro" id="IPR050596">
    <property type="entry name" value="AspAT/PAT-like"/>
</dbReference>
<feature type="domain" description="Aminotransferase class I/classII large" evidence="7">
    <location>
        <begin position="34"/>
        <end position="391"/>
    </location>
</feature>
<dbReference type="PANTHER" id="PTHR46383">
    <property type="entry name" value="ASPARTATE AMINOTRANSFERASE"/>
    <property type="match status" value="1"/>
</dbReference>
<reference evidence="8 9" key="1">
    <citation type="submission" date="2015-11" db="EMBL/GenBank/DDBJ databases">
        <authorList>
            <person name="Zhang Y."/>
            <person name="Guo Z."/>
        </authorList>
    </citation>
    <scope>NUCLEOTIDE SEQUENCE [LARGE SCALE GENOMIC DNA]</scope>
    <source>
        <strain evidence="8 9">YFY001</strain>
    </source>
</reference>
<dbReference type="InterPro" id="IPR015421">
    <property type="entry name" value="PyrdxlP-dep_Trfase_major"/>
</dbReference>
<dbReference type="SUPFAM" id="SSF53383">
    <property type="entry name" value="PLP-dependent transferases"/>
    <property type="match status" value="1"/>
</dbReference>
<proteinExistence type="inferred from homology"/>
<evidence type="ECO:0000256" key="4">
    <source>
        <dbReference type="ARBA" id="ARBA00022679"/>
    </source>
</evidence>